<feature type="domain" description="ABC1 atypical kinase-like" evidence="2">
    <location>
        <begin position="112"/>
        <end position="357"/>
    </location>
</feature>
<accession>A0ABP9QDZ2</accession>
<dbReference type="InterPro" id="IPR004147">
    <property type="entry name" value="ABC1_dom"/>
</dbReference>
<dbReference type="Pfam" id="PF03109">
    <property type="entry name" value="ABC1"/>
    <property type="match status" value="1"/>
</dbReference>
<sequence length="473" mass="52672">MAAEFAGPFAQRPPAELLEIQYPPLDRFGLAELRRIITTCWVLNTHLAGAWLRWLVRRVLRRRGAPLPVAASEAAVTAFGKLGPMFVKLGQLMASSPGLFPQVLSTAAQRCLDNMPPFPSERARRLVAAELGRPVETLFASFDDVPLSAASIAQVHACQLPDGRAAVVKLQRPGIGPRMITDLRIMRRLSRRLDKHVALVRLMSLEGIVEQLYLATCQELNFALEATNQERFGEAVAAFGDNKGVVVPEIYWDYCAPKLICMQRLYGTPMDNPQMLLAKGIEGELPMRRGVKAWLEAAIVHGPFHGDAHAGNLWILDDGRMAFLDFGIMGELDAHWRDLLRDVLYTVMFDRDFERVARGLRRCGVLAPEEVTGATDGQLGFALSAVFGPFLDAPISRLNPRKIIELMLNTAERYSGENPPELTLFAKQLLYFERYSNLLAPDWVLPMDPFLMRNIFPTEASARAAQLGTPMPD</sequence>
<dbReference type="EMBL" id="BAABJP010000020">
    <property type="protein sequence ID" value="GAA5160347.1"/>
    <property type="molecule type" value="Genomic_DNA"/>
</dbReference>
<dbReference type="PANTHER" id="PTHR10566:SF113">
    <property type="entry name" value="PROTEIN ACTIVITY OF BC1 COMPLEX KINASE 7, CHLOROPLASTIC"/>
    <property type="match status" value="1"/>
</dbReference>
<evidence type="ECO:0000259" key="2">
    <source>
        <dbReference type="Pfam" id="PF03109"/>
    </source>
</evidence>
<evidence type="ECO:0000313" key="4">
    <source>
        <dbReference type="Proteomes" id="UP001428817"/>
    </source>
</evidence>
<comment type="caution">
    <text evidence="3">The sequence shown here is derived from an EMBL/GenBank/DDBJ whole genome shotgun (WGS) entry which is preliminary data.</text>
</comment>
<dbReference type="InterPro" id="IPR011009">
    <property type="entry name" value="Kinase-like_dom_sf"/>
</dbReference>
<comment type="similarity">
    <text evidence="1">Belongs to the protein kinase superfamily. ADCK protein kinase family.</text>
</comment>
<dbReference type="InterPro" id="IPR050154">
    <property type="entry name" value="UbiB_kinase"/>
</dbReference>
<dbReference type="PANTHER" id="PTHR10566">
    <property type="entry name" value="CHAPERONE-ACTIVITY OF BC1 COMPLEX CABC1 -RELATED"/>
    <property type="match status" value="1"/>
</dbReference>
<reference evidence="4" key="1">
    <citation type="journal article" date="2019" name="Int. J. Syst. Evol. Microbiol.">
        <title>The Global Catalogue of Microorganisms (GCM) 10K type strain sequencing project: providing services to taxonomists for standard genome sequencing and annotation.</title>
        <authorList>
            <consortium name="The Broad Institute Genomics Platform"/>
            <consortium name="The Broad Institute Genome Sequencing Center for Infectious Disease"/>
            <person name="Wu L."/>
            <person name="Ma J."/>
        </authorList>
    </citation>
    <scope>NUCLEOTIDE SEQUENCE [LARGE SCALE GENOMIC DNA]</scope>
    <source>
        <strain evidence="4">JCM 18303</strain>
    </source>
</reference>
<dbReference type="RefSeq" id="WP_185060358.1">
    <property type="nucleotide sequence ID" value="NZ_BAABJP010000020.1"/>
</dbReference>
<keyword evidence="4" id="KW-1185">Reference proteome</keyword>
<organism evidence="3 4">
    <name type="scientific">Pseudonocardia eucalypti</name>
    <dbReference type="NCBI Taxonomy" id="648755"/>
    <lineage>
        <taxon>Bacteria</taxon>
        <taxon>Bacillati</taxon>
        <taxon>Actinomycetota</taxon>
        <taxon>Actinomycetes</taxon>
        <taxon>Pseudonocardiales</taxon>
        <taxon>Pseudonocardiaceae</taxon>
        <taxon>Pseudonocardia</taxon>
    </lineage>
</organism>
<proteinExistence type="inferred from homology"/>
<name>A0ABP9QDZ2_9PSEU</name>
<dbReference type="Proteomes" id="UP001428817">
    <property type="component" value="Unassembled WGS sequence"/>
</dbReference>
<dbReference type="SUPFAM" id="SSF56112">
    <property type="entry name" value="Protein kinase-like (PK-like)"/>
    <property type="match status" value="1"/>
</dbReference>
<dbReference type="CDD" id="cd05121">
    <property type="entry name" value="ABC1_ADCK3-like"/>
    <property type="match status" value="1"/>
</dbReference>
<gene>
    <name evidence="3" type="ORF">GCM10023321_42830</name>
</gene>
<protein>
    <submittedName>
        <fullName evidence="3">AarF/UbiB family protein</fullName>
    </submittedName>
</protein>
<evidence type="ECO:0000313" key="3">
    <source>
        <dbReference type="EMBL" id="GAA5160347.1"/>
    </source>
</evidence>
<evidence type="ECO:0000256" key="1">
    <source>
        <dbReference type="ARBA" id="ARBA00009670"/>
    </source>
</evidence>